<accession>A0ABN6ZKK2</accession>
<reference evidence="1" key="1">
    <citation type="journal article" date="2024" name="Int. J. Syst. Evol. Microbiol.">
        <title>Turicibacter faecis sp. nov., isolated from faeces of heart failure mouse model.</title>
        <authorList>
            <person name="Imamura Y."/>
            <person name="Motooka D."/>
            <person name="Nakajima Y."/>
            <person name="Ito S."/>
            <person name="Kitakaze M."/>
            <person name="Iida T."/>
            <person name="Nakamura S."/>
        </authorList>
    </citation>
    <scope>NUCLEOTIDE SEQUENCE</scope>
    <source>
        <strain evidence="1">TC023</strain>
    </source>
</reference>
<dbReference type="RefSeq" id="WP_161831574.1">
    <property type="nucleotide sequence ID" value="NZ_AP028127.1"/>
</dbReference>
<evidence type="ECO:0000313" key="2">
    <source>
        <dbReference type="Proteomes" id="UP001432099"/>
    </source>
</evidence>
<dbReference type="EMBL" id="AP028127">
    <property type="protein sequence ID" value="BEH91458.1"/>
    <property type="molecule type" value="Genomic_DNA"/>
</dbReference>
<dbReference type="Proteomes" id="UP001432099">
    <property type="component" value="Chromosome"/>
</dbReference>
<protein>
    <submittedName>
        <fullName evidence="1">Uncharacterized protein</fullName>
    </submittedName>
</protein>
<evidence type="ECO:0000313" key="1">
    <source>
        <dbReference type="EMBL" id="BEH91458.1"/>
    </source>
</evidence>
<gene>
    <name evidence="1" type="ORF">T23_15600</name>
</gene>
<proteinExistence type="predicted"/>
<keyword evidence="2" id="KW-1185">Reference proteome</keyword>
<organism evidence="1 2">
    <name type="scientific">Turicibacter faecis</name>
    <dbReference type="NCBI Taxonomy" id="2963365"/>
    <lineage>
        <taxon>Bacteria</taxon>
        <taxon>Bacillati</taxon>
        <taxon>Bacillota</taxon>
        <taxon>Erysipelotrichia</taxon>
        <taxon>Erysipelotrichales</taxon>
        <taxon>Turicibacteraceae</taxon>
        <taxon>Turicibacter</taxon>
    </lineage>
</organism>
<sequence length="395" mass="45206">MRKRVLQLGGLLIFIVLASYVFHQMKQGGPSDSATEFSAKYIVSQDPYNNSVLVTTDDQGRVKNYEEFPVETGIEYSYLKQLGQQVYFDGYIAKTPSFYDYDTKEITTLPTLNKIYDVINPFSQQLFLTVNGGFAEEGLYNSGACYLADEWVCKEFESELAIRNGVMFNNKIFLYANTASPELDEDDNLIIEEKILVYDLSFNLLYSCDIRDNLGINDGPIEFYHANNKLFIFGTDEENGSFMILEVDENLTIQKKVSYPETDSKEREQCVPASRFSLSDDELFLEVLCNKSSEASDYQKGLYQEDNLLLKIDLNDIENANYEVFLYGDKRMAGFDFQNQIILLENRLYEGENIELDVYDANFSKLGTTTLESLDSRTPTLVDISMDLIKKDSDK</sequence>
<name>A0ABN6ZKK2_9FIRM</name>